<accession>A0AC34FTH1</accession>
<reference evidence="2" key="1">
    <citation type="submission" date="2022-11" db="UniProtKB">
        <authorList>
            <consortium name="WormBaseParasite"/>
        </authorList>
    </citation>
    <scope>IDENTIFICATION</scope>
</reference>
<name>A0AC34FTH1_9BILA</name>
<organism evidence="1 2">
    <name type="scientific">Panagrolaimus sp. ES5</name>
    <dbReference type="NCBI Taxonomy" id="591445"/>
    <lineage>
        <taxon>Eukaryota</taxon>
        <taxon>Metazoa</taxon>
        <taxon>Ecdysozoa</taxon>
        <taxon>Nematoda</taxon>
        <taxon>Chromadorea</taxon>
        <taxon>Rhabditida</taxon>
        <taxon>Tylenchina</taxon>
        <taxon>Panagrolaimomorpha</taxon>
        <taxon>Panagrolaimoidea</taxon>
        <taxon>Panagrolaimidae</taxon>
        <taxon>Panagrolaimus</taxon>
    </lineage>
</organism>
<evidence type="ECO:0000313" key="1">
    <source>
        <dbReference type="Proteomes" id="UP000887579"/>
    </source>
</evidence>
<dbReference type="Proteomes" id="UP000887579">
    <property type="component" value="Unplaced"/>
</dbReference>
<sequence length="294" mass="33954">MALEPLRDLFQTFLRNNPVEEDVVQTCVDVNFVGRLEGAEFDFTGIEEVWEAIIDELVKVVLSENGEDIIVQIENGEFSLKNVITVLGFAMEKITDKTVIEKFSDRCFALAHEAMKEKHNHEDMILSMFCLPRLTFKSFESKFMKGSLPQQTIQLADVMVRFVKERFEIGKENYCIEKDGKTMYSYCNIGEETETCNIGTDEENRDMIYVKRLAENICHHCLAERKDYRENSLKIAINFVKLLPPKLIQQFFFFAVNFGYLNNQRSRLIAVDLVSFLLETFDVASFPPGVPAFE</sequence>
<dbReference type="WBParaSite" id="ES5_v2.g20751.t1">
    <property type="protein sequence ID" value="ES5_v2.g20751.t1"/>
    <property type="gene ID" value="ES5_v2.g20751"/>
</dbReference>
<evidence type="ECO:0000313" key="2">
    <source>
        <dbReference type="WBParaSite" id="ES5_v2.g20751.t1"/>
    </source>
</evidence>
<proteinExistence type="predicted"/>
<protein>
    <submittedName>
        <fullName evidence="2">Uncharacterized protein</fullName>
    </submittedName>
</protein>